<proteinExistence type="predicted"/>
<dbReference type="PANTHER" id="PTHR43312">
    <property type="entry name" value="D-THREO-ALDOSE 1-DEHYDROGENASE"/>
    <property type="match status" value="1"/>
</dbReference>
<dbReference type="GO" id="GO:0051536">
    <property type="term" value="F:iron-sulfur cluster binding"/>
    <property type="evidence" value="ECO:0007669"/>
    <property type="project" value="UniProtKB-KW"/>
</dbReference>
<dbReference type="AlphaFoldDB" id="A0A974BKN1"/>
<keyword evidence="2" id="KW-0408">Iron</keyword>
<dbReference type="Gene3D" id="3.20.20.100">
    <property type="entry name" value="NADP-dependent oxidoreductase domain"/>
    <property type="match status" value="1"/>
</dbReference>
<dbReference type="CDD" id="cd19096">
    <property type="entry name" value="AKR_Fe-S_oxidoreductase"/>
    <property type="match status" value="1"/>
</dbReference>
<reference evidence="5" key="1">
    <citation type="submission" date="2020-07" db="EMBL/GenBank/DDBJ databases">
        <title>Genomic analysis of a strain of Sedimentibacter Hydroxybenzoicus DSM7310.</title>
        <authorList>
            <person name="Ma S."/>
        </authorList>
    </citation>
    <scope>NUCLEOTIDE SEQUENCE</scope>
    <source>
        <strain evidence="5">DSM 7310</strain>
    </source>
</reference>
<comment type="caution">
    <text evidence="5">The sequence shown here is derived from an EMBL/GenBank/DDBJ whole genome shotgun (WGS) entry which is preliminary data.</text>
</comment>
<dbReference type="PROSITE" id="PS51379">
    <property type="entry name" value="4FE4S_FER_2"/>
    <property type="match status" value="1"/>
</dbReference>
<evidence type="ECO:0000256" key="3">
    <source>
        <dbReference type="ARBA" id="ARBA00023014"/>
    </source>
</evidence>
<dbReference type="Proteomes" id="UP000611629">
    <property type="component" value="Unassembled WGS sequence"/>
</dbReference>
<keyword evidence="6" id="KW-1185">Reference proteome</keyword>
<evidence type="ECO:0000313" key="5">
    <source>
        <dbReference type="EMBL" id="NYB74626.1"/>
    </source>
</evidence>
<keyword evidence="1" id="KW-0479">Metal-binding</keyword>
<accession>A0A974BKN1</accession>
<dbReference type="SUPFAM" id="SSF51430">
    <property type="entry name" value="NAD(P)-linked oxidoreductase"/>
    <property type="match status" value="1"/>
</dbReference>
<dbReference type="InterPro" id="IPR023210">
    <property type="entry name" value="NADP_OxRdtase_dom"/>
</dbReference>
<keyword evidence="3" id="KW-0411">Iron-sulfur</keyword>
<evidence type="ECO:0000256" key="2">
    <source>
        <dbReference type="ARBA" id="ARBA00023004"/>
    </source>
</evidence>
<dbReference type="SUPFAM" id="SSF46548">
    <property type="entry name" value="alpha-helical ferredoxin"/>
    <property type="match status" value="1"/>
</dbReference>
<dbReference type="InterPro" id="IPR017900">
    <property type="entry name" value="4Fe4S_Fe_S_CS"/>
</dbReference>
<dbReference type="RefSeq" id="WP_179238328.1">
    <property type="nucleotide sequence ID" value="NZ_JACBNQ010000011.1"/>
</dbReference>
<dbReference type="InterPro" id="IPR017896">
    <property type="entry name" value="4Fe4S_Fe-S-bd"/>
</dbReference>
<evidence type="ECO:0000259" key="4">
    <source>
        <dbReference type="PROSITE" id="PS51379"/>
    </source>
</evidence>
<evidence type="ECO:0000256" key="1">
    <source>
        <dbReference type="ARBA" id="ARBA00022723"/>
    </source>
</evidence>
<dbReference type="EMBL" id="JACBNQ010000011">
    <property type="protein sequence ID" value="NYB74626.1"/>
    <property type="molecule type" value="Genomic_DNA"/>
</dbReference>
<dbReference type="InterPro" id="IPR036812">
    <property type="entry name" value="NAD(P)_OxRdtase_dom_sf"/>
</dbReference>
<protein>
    <submittedName>
        <fullName evidence="5">Aldo/keto reductase</fullName>
    </submittedName>
</protein>
<sequence>MDKKHVEQLGKVMPLLGYGCMRFPVKDDKIDFEKAKELIHHAYNSGINYFDTAYNYHGGESERFLGKVLPEFKRDSYYLTSKLPVWKVESEEDAEKLFNEQLQKCNTEYFDFYLLHSLNKKTIETVKKFNLYDFIAKKKAEGKIKHIGFSFHDSNEVLKEFAAAYKWDFVQLQINYWDWEEDEAKSQYETLEKLNIPCFVMEPVRGGFLASFAPHVMEHLKNYNPDASIASWALRWVASLPNVALILSGMSNMEQLNDNIKTFTNLKPIEDDEQKVIDKVVDDLRKIKPVPCTGCRYCMECPYGVDIPGIFDIYNDYKKSENKQIATRSYFVFTSDEKRADKCQECGECVTKCPQQINIPEELKVIHKEMTEIKAE</sequence>
<organism evidence="5 6">
    <name type="scientific">Sedimentibacter hydroxybenzoicus DSM 7310</name>
    <dbReference type="NCBI Taxonomy" id="1123245"/>
    <lineage>
        <taxon>Bacteria</taxon>
        <taxon>Bacillati</taxon>
        <taxon>Bacillota</taxon>
        <taxon>Tissierellia</taxon>
        <taxon>Sedimentibacter</taxon>
    </lineage>
</organism>
<dbReference type="GO" id="GO:0046872">
    <property type="term" value="F:metal ion binding"/>
    <property type="evidence" value="ECO:0007669"/>
    <property type="project" value="UniProtKB-KW"/>
</dbReference>
<gene>
    <name evidence="5" type="ORF">HZF24_10815</name>
</gene>
<feature type="domain" description="4Fe-4S ferredoxin-type" evidence="4">
    <location>
        <begin position="334"/>
        <end position="362"/>
    </location>
</feature>
<dbReference type="PROSITE" id="PS00198">
    <property type="entry name" value="4FE4S_FER_1"/>
    <property type="match status" value="1"/>
</dbReference>
<dbReference type="Pfam" id="PF13187">
    <property type="entry name" value="Fer4_9"/>
    <property type="match status" value="1"/>
</dbReference>
<dbReference type="Pfam" id="PF00248">
    <property type="entry name" value="Aldo_ket_red"/>
    <property type="match status" value="1"/>
</dbReference>
<name>A0A974BKN1_SEDHY</name>
<dbReference type="PANTHER" id="PTHR43312:SF2">
    <property type="entry name" value="OXIDOREDUCTASE"/>
    <property type="match status" value="1"/>
</dbReference>
<dbReference type="InterPro" id="IPR053135">
    <property type="entry name" value="AKR2_Oxidoreductase"/>
</dbReference>
<evidence type="ECO:0000313" key="6">
    <source>
        <dbReference type="Proteomes" id="UP000611629"/>
    </source>
</evidence>